<dbReference type="AlphaFoldDB" id="A0A662Z527"/>
<dbReference type="OrthoDB" id="2080342at2"/>
<evidence type="ECO:0000313" key="1">
    <source>
        <dbReference type="EMBL" id="SEW15405.1"/>
    </source>
</evidence>
<gene>
    <name evidence="1" type="ORF">SAMN05192557_1866</name>
</gene>
<organism evidence="1 2">
    <name type="scientific">Aliicoccus persicus</name>
    <dbReference type="NCBI Taxonomy" id="930138"/>
    <lineage>
        <taxon>Bacteria</taxon>
        <taxon>Bacillati</taxon>
        <taxon>Bacillota</taxon>
        <taxon>Bacilli</taxon>
        <taxon>Bacillales</taxon>
        <taxon>Staphylococcaceae</taxon>
        <taxon>Aliicoccus</taxon>
    </lineage>
</organism>
<dbReference type="Proteomes" id="UP000243605">
    <property type="component" value="Unassembled WGS sequence"/>
</dbReference>
<dbReference type="Pfam" id="PF18950">
    <property type="entry name" value="DUF5694"/>
    <property type="match status" value="1"/>
</dbReference>
<name>A0A662Z527_9STAP</name>
<dbReference type="RefSeq" id="WP_091476224.1">
    <property type="nucleotide sequence ID" value="NZ_FOIT01000006.1"/>
</dbReference>
<accession>A0A662Z527</accession>
<sequence>MKPQILILGSTHYHEMFNERDPSNSFLKSLQTLRDSLSTFQPTDICIEIEEKNQDEIDEHYQSYDKNRFYKYESYDLGFYLGKKNGIKSIRAVDWMENDQNQNGISDAVEWAEQHDPEFMNRLTDLQNFHNQLGAAENIYDATLKLNHPENYKRDQELYGHMMLLGDKWEMSIPWLAWWYKRNMIMVNNITRNLKDDSRVIMIVGAGHIYILKQLLESSGKFDVKTFHDWEENR</sequence>
<keyword evidence="2" id="KW-1185">Reference proteome</keyword>
<reference evidence="1 2" key="1">
    <citation type="submission" date="2016-10" db="EMBL/GenBank/DDBJ databases">
        <authorList>
            <person name="Varghese N."/>
            <person name="Submissions S."/>
        </authorList>
    </citation>
    <scope>NUCLEOTIDE SEQUENCE [LARGE SCALE GENOMIC DNA]</scope>
    <source>
        <strain evidence="1 2">IBRC-M10081</strain>
    </source>
</reference>
<proteinExistence type="predicted"/>
<protein>
    <submittedName>
        <fullName evidence="1">Uncharacterized protein</fullName>
    </submittedName>
</protein>
<dbReference type="InterPro" id="IPR043749">
    <property type="entry name" value="DUF5694"/>
</dbReference>
<evidence type="ECO:0000313" key="2">
    <source>
        <dbReference type="Proteomes" id="UP000243605"/>
    </source>
</evidence>
<dbReference type="EMBL" id="FOIT01000006">
    <property type="protein sequence ID" value="SEW15405.1"/>
    <property type="molecule type" value="Genomic_DNA"/>
</dbReference>